<dbReference type="InterPro" id="IPR018524">
    <property type="entry name" value="DNA/RNA_endonuclease_AS"/>
</dbReference>
<dbReference type="RefSeq" id="WP_012972312.1">
    <property type="nucleotide sequence ID" value="NC_013852.1"/>
</dbReference>
<feature type="signal peptide" evidence="11">
    <location>
        <begin position="1"/>
        <end position="22"/>
    </location>
</feature>
<evidence type="ECO:0000313" key="14">
    <source>
        <dbReference type="EMBL" id="ADC64048.1"/>
    </source>
</evidence>
<dbReference type="AlphaFoldDB" id="D3RW36"/>
<dbReference type="PANTHER" id="PTHR13966:SF5">
    <property type="entry name" value="ENDONUCLEASE G, MITOCHONDRIAL"/>
    <property type="match status" value="1"/>
</dbReference>
<dbReference type="Pfam" id="PF05901">
    <property type="entry name" value="Excalibur"/>
    <property type="match status" value="1"/>
</dbReference>
<dbReference type="InterPro" id="IPR008613">
    <property type="entry name" value="Excalibur_Ca-bd_domain"/>
</dbReference>
<dbReference type="Proteomes" id="UP000001441">
    <property type="component" value="Plasmid pALVIN01"/>
</dbReference>
<evidence type="ECO:0000259" key="13">
    <source>
        <dbReference type="SMART" id="SM00892"/>
    </source>
</evidence>
<feature type="domain" description="ENPP1-3/EXOG-like endonuclease/phosphodiesterase" evidence="12">
    <location>
        <begin position="51"/>
        <end position="243"/>
    </location>
</feature>
<dbReference type="GO" id="GO:0004519">
    <property type="term" value="F:endonuclease activity"/>
    <property type="evidence" value="ECO:0007669"/>
    <property type="project" value="UniProtKB-UniRule"/>
</dbReference>
<dbReference type="SMART" id="SM00477">
    <property type="entry name" value="NUC"/>
    <property type="match status" value="1"/>
</dbReference>
<comment type="similarity">
    <text evidence="2 10">Belongs to the DNA/RNA non-specific endonuclease family.</text>
</comment>
<name>D3RW36_ALLVD</name>
<keyword evidence="15" id="KW-1185">Reference proteome</keyword>
<evidence type="ECO:0000256" key="8">
    <source>
        <dbReference type="PIRSR" id="PIRSR640255-1"/>
    </source>
</evidence>
<feature type="active site" description="Proton acceptor" evidence="8">
    <location>
        <position position="115"/>
    </location>
</feature>
<dbReference type="Gene3D" id="3.40.570.10">
    <property type="entry name" value="Extracellular Endonuclease, subunit A"/>
    <property type="match status" value="1"/>
</dbReference>
<dbReference type="InterPro" id="IPR044925">
    <property type="entry name" value="His-Me_finger_sf"/>
</dbReference>
<proteinExistence type="inferred from homology"/>
<evidence type="ECO:0000256" key="3">
    <source>
        <dbReference type="ARBA" id="ARBA00022722"/>
    </source>
</evidence>
<dbReference type="OrthoDB" id="9811262at2"/>
<dbReference type="EC" id="3.1.30.-" evidence="10"/>
<evidence type="ECO:0000256" key="7">
    <source>
        <dbReference type="ARBA" id="ARBA00022842"/>
    </source>
</evidence>
<sequence length="313" mass="34322">MFRSIRFALPILLLSISTASHAAFDACRDYFPNQTPPKVSMSPGKIRDLCMSDFAILHSGESKTAVFVVEKLNRARLIDAQDEERTDKFYEEARLPSAHRARLADYKGSGFDRGHLAPAADMPTPEAMAQSFSLANMVPQASENNRGIWAKNVEKPARQYAMRAKGDVFVFTGPVFSAKPETIGAGRVWVPSYLYKLVYDAADNKAWAYWVENTNEARMRRPISYEELLKRTGIEFLPGIKPALGGGAVAGSGPSEPAPVVRAVSTSAFGECGSKRYCKQMSSCEEAMHHLNNCGVRSLDGDGDGVPCEALCR</sequence>
<keyword evidence="3 10" id="KW-0540">Nuclease</keyword>
<dbReference type="KEGG" id="alv:Alvin_3150"/>
<keyword evidence="6 10" id="KW-0378">Hydrolase</keyword>
<dbReference type="InterPro" id="IPR001604">
    <property type="entry name" value="Endo_G_ENPP1-like_dom"/>
</dbReference>
<geneLocation type="plasmid" evidence="14 15">
    <name>pALVIN01</name>
</geneLocation>
<accession>D3RW36</accession>
<organism evidence="14 15">
    <name type="scientific">Allochromatium vinosum (strain ATCC 17899 / DSM 180 / NBRC 103801 / NCIMB 10441 / D)</name>
    <name type="common">Chromatium vinosum</name>
    <dbReference type="NCBI Taxonomy" id="572477"/>
    <lineage>
        <taxon>Bacteria</taxon>
        <taxon>Pseudomonadati</taxon>
        <taxon>Pseudomonadota</taxon>
        <taxon>Gammaproteobacteria</taxon>
        <taxon>Chromatiales</taxon>
        <taxon>Chromatiaceae</taxon>
        <taxon>Allochromatium</taxon>
    </lineage>
</organism>
<dbReference type="SMART" id="SM00892">
    <property type="entry name" value="Endonuclease_NS"/>
    <property type="match status" value="1"/>
</dbReference>
<dbReference type="EMBL" id="CP001897">
    <property type="protein sequence ID" value="ADC64048.1"/>
    <property type="molecule type" value="Genomic_DNA"/>
</dbReference>
<dbReference type="HOGENOM" id="CLU_055174_1_0_6"/>
<dbReference type="InterPro" id="IPR044929">
    <property type="entry name" value="DNA/RNA_non-sp_Endonuclease_sf"/>
</dbReference>
<dbReference type="SUPFAM" id="SSF54060">
    <property type="entry name" value="His-Me finger endonucleases"/>
    <property type="match status" value="1"/>
</dbReference>
<reference evidence="14 15" key="1">
    <citation type="journal article" date="2011" name="Stand. Genomic Sci.">
        <title>Complete genome sequence of Allochromatium vinosum DSM 180(T).</title>
        <authorList>
            <person name="Weissgerber T."/>
            <person name="Zigann R."/>
            <person name="Bruce D."/>
            <person name="Chang Y.J."/>
            <person name="Detter J.C."/>
            <person name="Han C."/>
            <person name="Hauser L."/>
            <person name="Jeffries C.D."/>
            <person name="Land M."/>
            <person name="Munk A.C."/>
            <person name="Tapia R."/>
            <person name="Dahl C."/>
        </authorList>
    </citation>
    <scope>NUCLEOTIDE SEQUENCE [LARGE SCALE GENOMIC DNA]</scope>
    <source>
        <strain evidence="15">ATCC 17899 / DSM 180 / NBRC 103801 / NCIMB 10441 / D</strain>
        <plasmid evidence="15">Plasmid pALVIN01</plasmid>
    </source>
</reference>
<dbReference type="InterPro" id="IPR020821">
    <property type="entry name" value="ENPP1-3/EXOG-like_nuc-like"/>
</dbReference>
<dbReference type="GO" id="GO:0016787">
    <property type="term" value="F:hydrolase activity"/>
    <property type="evidence" value="ECO:0007669"/>
    <property type="project" value="UniProtKB-KW"/>
</dbReference>
<evidence type="ECO:0000256" key="2">
    <source>
        <dbReference type="ARBA" id="ARBA00010052"/>
    </source>
</evidence>
<feature type="binding site" evidence="9">
    <location>
        <position position="145"/>
    </location>
    <ligand>
        <name>Mg(2+)</name>
        <dbReference type="ChEBI" id="CHEBI:18420"/>
        <note>catalytic</note>
    </ligand>
</feature>
<evidence type="ECO:0000313" key="15">
    <source>
        <dbReference type="Proteomes" id="UP000001441"/>
    </source>
</evidence>
<dbReference type="PROSITE" id="PS01070">
    <property type="entry name" value="NUCLEASE_NON_SPEC"/>
    <property type="match status" value="1"/>
</dbReference>
<gene>
    <name evidence="14" type="ordered locus">Alvin_3150</name>
</gene>
<evidence type="ECO:0000256" key="4">
    <source>
        <dbReference type="ARBA" id="ARBA00022723"/>
    </source>
</evidence>
<keyword evidence="7" id="KW-0460">Magnesium</keyword>
<evidence type="ECO:0000256" key="1">
    <source>
        <dbReference type="ARBA" id="ARBA00001946"/>
    </source>
</evidence>
<comment type="cofactor">
    <cofactor evidence="1 10">
        <name>Mg(2+)</name>
        <dbReference type="ChEBI" id="CHEBI:18420"/>
    </cofactor>
</comment>
<dbReference type="GO" id="GO:0003676">
    <property type="term" value="F:nucleic acid binding"/>
    <property type="evidence" value="ECO:0007669"/>
    <property type="project" value="InterPro"/>
</dbReference>
<evidence type="ECO:0000256" key="11">
    <source>
        <dbReference type="SAM" id="SignalP"/>
    </source>
</evidence>
<evidence type="ECO:0000256" key="5">
    <source>
        <dbReference type="ARBA" id="ARBA00022759"/>
    </source>
</evidence>
<dbReference type="Pfam" id="PF01223">
    <property type="entry name" value="Endonuclease_NS"/>
    <property type="match status" value="1"/>
</dbReference>
<keyword evidence="14" id="KW-0614">Plasmid</keyword>
<keyword evidence="4 9" id="KW-0479">Metal-binding</keyword>
<keyword evidence="11" id="KW-0732">Signal</keyword>
<dbReference type="PANTHER" id="PTHR13966">
    <property type="entry name" value="ENDONUCLEASE RELATED"/>
    <property type="match status" value="1"/>
</dbReference>
<evidence type="ECO:0000259" key="12">
    <source>
        <dbReference type="SMART" id="SM00477"/>
    </source>
</evidence>
<feature type="domain" description="DNA/RNA non-specific endonuclease/pyrophosphatase/phosphodiesterase" evidence="13">
    <location>
        <begin position="50"/>
        <end position="243"/>
    </location>
</feature>
<keyword evidence="5 10" id="KW-0255">Endonuclease</keyword>
<feature type="chain" id="PRO_5003050687" description="Endonuclease" evidence="11">
    <location>
        <begin position="23"/>
        <end position="313"/>
    </location>
</feature>
<evidence type="ECO:0000256" key="10">
    <source>
        <dbReference type="RuleBase" id="RU366055"/>
    </source>
</evidence>
<evidence type="ECO:0000256" key="9">
    <source>
        <dbReference type="PIRSR" id="PIRSR640255-2"/>
    </source>
</evidence>
<evidence type="ECO:0000256" key="6">
    <source>
        <dbReference type="ARBA" id="ARBA00022801"/>
    </source>
</evidence>
<dbReference type="GO" id="GO:0046872">
    <property type="term" value="F:metal ion binding"/>
    <property type="evidence" value="ECO:0007669"/>
    <property type="project" value="UniProtKB-KW"/>
</dbReference>
<protein>
    <recommendedName>
        <fullName evidence="10">Endonuclease</fullName>
        <ecNumber evidence="10">3.1.30.-</ecNumber>
    </recommendedName>
</protein>
<dbReference type="InterPro" id="IPR040255">
    <property type="entry name" value="Non-specific_endonuclease"/>
</dbReference>